<dbReference type="EMBL" id="CP089984">
    <property type="protein sequence ID" value="WXB19619.1"/>
    <property type="molecule type" value="Genomic_DNA"/>
</dbReference>
<reference evidence="1 2" key="1">
    <citation type="submission" date="2021-12" db="EMBL/GenBank/DDBJ databases">
        <title>Discovery of the Pendulisporaceae a myxobacterial family with distinct sporulation behavior and unique specialized metabolism.</title>
        <authorList>
            <person name="Garcia R."/>
            <person name="Popoff A."/>
            <person name="Bader C.D."/>
            <person name="Loehr J."/>
            <person name="Walesch S."/>
            <person name="Walt C."/>
            <person name="Boldt J."/>
            <person name="Bunk B."/>
            <person name="Haeckl F.J.F.P.J."/>
            <person name="Gunesch A.P."/>
            <person name="Birkelbach J."/>
            <person name="Nuebel U."/>
            <person name="Pietschmann T."/>
            <person name="Bach T."/>
            <person name="Mueller R."/>
        </authorList>
    </citation>
    <scope>NUCLEOTIDE SEQUENCE [LARGE SCALE GENOMIC DNA]</scope>
    <source>
        <strain evidence="1 2">MSr11954</strain>
    </source>
</reference>
<proteinExistence type="predicted"/>
<dbReference type="Pfam" id="PF06841">
    <property type="entry name" value="Phage_T4_gp19"/>
    <property type="match status" value="1"/>
</dbReference>
<evidence type="ECO:0000313" key="1">
    <source>
        <dbReference type="EMBL" id="WXB19619.1"/>
    </source>
</evidence>
<sequence>MAKFNPKTQRRTPYANFKFQVFWNPNGPAIAGMSKVSGLKRTTEVIEYREGGEQSTTFKAPGRTKYDAITLERGVTHDTEFETWAGRVWLLDQGLGRESSLQDFRRNIYIALLNEAGQKVLAYNIWHCWVSEYQALPDLDANANAIAIQHIKLECEGWSRDLTFGEPAEPVFVIPTGA</sequence>
<evidence type="ECO:0000313" key="2">
    <source>
        <dbReference type="Proteomes" id="UP001370348"/>
    </source>
</evidence>
<accession>A0ABZ2MAT7</accession>
<dbReference type="InterPro" id="IPR011747">
    <property type="entry name" value="CHP02241"/>
</dbReference>
<dbReference type="RefSeq" id="WP_394829224.1">
    <property type="nucleotide sequence ID" value="NZ_CP089984.1"/>
</dbReference>
<dbReference type="NCBIfam" id="TIGR02241">
    <property type="entry name" value="conserved hypothetical phage tail region protein"/>
    <property type="match status" value="1"/>
</dbReference>
<dbReference type="InterPro" id="IPR010667">
    <property type="entry name" value="Phage_T4_Gp19"/>
</dbReference>
<protein>
    <submittedName>
        <fullName evidence="1">Phage tail protein</fullName>
    </submittedName>
</protein>
<gene>
    <name evidence="1" type="ORF">LZC94_20625</name>
</gene>
<dbReference type="PANTHER" id="PTHR38009:SF1">
    <property type="entry name" value="CONSERVED HYPOTHETICAL PHAGE TAIL PROTEIN"/>
    <property type="match status" value="1"/>
</dbReference>
<keyword evidence="2" id="KW-1185">Reference proteome</keyword>
<name>A0ABZ2MAT7_9BACT</name>
<dbReference type="PANTHER" id="PTHR38009">
    <property type="entry name" value="CONSERVED HYPOTHETICAL PHAGE TAIL PROTEIN"/>
    <property type="match status" value="1"/>
</dbReference>
<dbReference type="Proteomes" id="UP001370348">
    <property type="component" value="Chromosome"/>
</dbReference>
<organism evidence="1 2">
    <name type="scientific">Pendulispora albinea</name>
    <dbReference type="NCBI Taxonomy" id="2741071"/>
    <lineage>
        <taxon>Bacteria</taxon>
        <taxon>Pseudomonadati</taxon>
        <taxon>Myxococcota</taxon>
        <taxon>Myxococcia</taxon>
        <taxon>Myxococcales</taxon>
        <taxon>Sorangiineae</taxon>
        <taxon>Pendulisporaceae</taxon>
        <taxon>Pendulispora</taxon>
    </lineage>
</organism>